<gene>
    <name evidence="2" type="ORF">PHMEG_00021958</name>
</gene>
<dbReference type="Proteomes" id="UP000198211">
    <property type="component" value="Unassembled WGS sequence"/>
</dbReference>
<dbReference type="OrthoDB" id="127696at2759"/>
<feature type="domain" description="Reverse transcriptase Ty1/copia-type" evidence="1">
    <location>
        <begin position="41"/>
        <end position="149"/>
    </location>
</feature>
<proteinExistence type="predicted"/>
<keyword evidence="3" id="KW-1185">Reference proteome</keyword>
<dbReference type="InterPro" id="IPR013103">
    <property type="entry name" value="RVT_2"/>
</dbReference>
<organism evidence="2 3">
    <name type="scientific">Phytophthora megakarya</name>
    <dbReference type="NCBI Taxonomy" id="4795"/>
    <lineage>
        <taxon>Eukaryota</taxon>
        <taxon>Sar</taxon>
        <taxon>Stramenopiles</taxon>
        <taxon>Oomycota</taxon>
        <taxon>Peronosporomycetes</taxon>
        <taxon>Peronosporales</taxon>
        <taxon>Peronosporaceae</taxon>
        <taxon>Phytophthora</taxon>
    </lineage>
</organism>
<evidence type="ECO:0000313" key="3">
    <source>
        <dbReference type="Proteomes" id="UP000198211"/>
    </source>
</evidence>
<dbReference type="EMBL" id="NBNE01004219">
    <property type="protein sequence ID" value="OWZ05867.1"/>
    <property type="molecule type" value="Genomic_DNA"/>
</dbReference>
<reference evidence="3" key="1">
    <citation type="submission" date="2017-03" db="EMBL/GenBank/DDBJ databases">
        <title>Phytopthora megakarya and P. palmivora, two closely related causual agents of cacao black pod achieved similar genome size and gene model numbers by different mechanisms.</title>
        <authorList>
            <person name="Ali S."/>
            <person name="Shao J."/>
            <person name="Larry D.J."/>
            <person name="Kronmiller B."/>
            <person name="Shen D."/>
            <person name="Strem M.D."/>
            <person name="Melnick R.L."/>
            <person name="Guiltinan M.J."/>
            <person name="Tyler B.M."/>
            <person name="Meinhardt L.W."/>
            <person name="Bailey B.A."/>
        </authorList>
    </citation>
    <scope>NUCLEOTIDE SEQUENCE [LARGE SCALE GENOMIC DNA]</scope>
    <source>
        <strain evidence="3">zdho120</strain>
    </source>
</reference>
<evidence type="ECO:0000259" key="1">
    <source>
        <dbReference type="Pfam" id="PF07727"/>
    </source>
</evidence>
<dbReference type="AlphaFoldDB" id="A0A225VM76"/>
<protein>
    <submittedName>
        <fullName evidence="2">Pol Polyprotein</fullName>
    </submittedName>
</protein>
<evidence type="ECO:0000313" key="2">
    <source>
        <dbReference type="EMBL" id="OWZ05867.1"/>
    </source>
</evidence>
<feature type="non-terminal residue" evidence="2">
    <location>
        <position position="170"/>
    </location>
</feature>
<dbReference type="STRING" id="4795.A0A225VM76"/>
<comment type="caution">
    <text evidence="2">The sequence shown here is derived from an EMBL/GenBank/DDBJ whole genome shotgun (WGS) entry which is preliminary data.</text>
</comment>
<accession>A0A225VM76</accession>
<dbReference type="Pfam" id="PF07727">
    <property type="entry name" value="RVT_2"/>
    <property type="match status" value="1"/>
</dbReference>
<sequence>MGTKHVPVSRIQEILLKNLKNYRDAMKDLRGAGGIAALERNDTWEVIKKPRNAKLLHNKWVFKLKTHADGPIERYKARLVARGDQPEYGVNHTYTFSTVLDLTSGRLILVVARKWGVPSAFVKADKEAEIKILLCIPLGMEISQELLKLLDIKDKRELALRLKKGLYSLK</sequence>
<name>A0A225VM76_9STRA</name>